<protein>
    <submittedName>
        <fullName evidence="1">Uncharacterized protein</fullName>
    </submittedName>
</protein>
<dbReference type="RefSeq" id="XP_004350762.1">
    <property type="nucleotide sequence ID" value="XM_004350711.1"/>
</dbReference>
<evidence type="ECO:0000313" key="1">
    <source>
        <dbReference type="EMBL" id="EGG14054.1"/>
    </source>
</evidence>
<name>F4QEA7_CACFS</name>
<dbReference type="SUPFAM" id="SSF55961">
    <property type="entry name" value="Bet v1-like"/>
    <property type="match status" value="1"/>
</dbReference>
<dbReference type="KEGG" id="dfa:DFA_11817"/>
<dbReference type="Gene3D" id="3.30.530.20">
    <property type="match status" value="1"/>
</dbReference>
<dbReference type="AlphaFoldDB" id="F4QEA7"/>
<dbReference type="Proteomes" id="UP000007797">
    <property type="component" value="Unassembled WGS sequence"/>
</dbReference>
<keyword evidence="2" id="KW-1185">Reference proteome</keyword>
<reference evidence="2" key="1">
    <citation type="journal article" date="2011" name="Genome Res.">
        <title>Phylogeny-wide analysis of social amoeba genomes highlights ancient origins for complex intercellular communication.</title>
        <authorList>
            <person name="Heidel A.J."/>
            <person name="Lawal H.M."/>
            <person name="Felder M."/>
            <person name="Schilde C."/>
            <person name="Helps N.R."/>
            <person name="Tunggal B."/>
            <person name="Rivero F."/>
            <person name="John U."/>
            <person name="Schleicher M."/>
            <person name="Eichinger L."/>
            <person name="Platzer M."/>
            <person name="Noegel A.A."/>
            <person name="Schaap P."/>
            <person name="Gloeckner G."/>
        </authorList>
    </citation>
    <scope>NUCLEOTIDE SEQUENCE [LARGE SCALE GENOMIC DNA]</scope>
    <source>
        <strain evidence="2">SH3</strain>
    </source>
</reference>
<proteinExistence type="predicted"/>
<dbReference type="GeneID" id="14865483"/>
<sequence>MFSNYFLLTATGAAAMVGALSYYWKKSLKESQCGIDYPSVHYNSWKRLHNGFSMDQFLEMVKPLDDPSSYQMVLEKAMDLKKNKNSHVDSLILMSRINSTIKKLDLENNDLSDEIQLFIDCNKCYAVLQREAKQYYDLIDAFINEDGYIKDPVLEHTTEYSYRYEGRQLKSRKFIKIIDRPLINCLMRTQEIDIFNTWKWYQHGKTVTPSDGTYLCSIISILSKFIILNRAAYCWRLSFPLPDGSYIVSYNGANNRPSDYDLPPLPTGFAYPDIFYHGWRFIPLSKNKTMVISVMESDPKIWFLPFEYFIRMGKSFGCRELKLLDEFSATIAGTSYDKLKDREWYQNIKKDLSLLFKD</sequence>
<organism evidence="1 2">
    <name type="scientific">Cavenderia fasciculata</name>
    <name type="common">Slime mold</name>
    <name type="synonym">Dictyostelium fasciculatum</name>
    <dbReference type="NCBI Taxonomy" id="261658"/>
    <lineage>
        <taxon>Eukaryota</taxon>
        <taxon>Amoebozoa</taxon>
        <taxon>Evosea</taxon>
        <taxon>Eumycetozoa</taxon>
        <taxon>Dictyostelia</taxon>
        <taxon>Acytosteliales</taxon>
        <taxon>Cavenderiaceae</taxon>
        <taxon>Cavenderia</taxon>
    </lineage>
</organism>
<dbReference type="EMBL" id="GL883029">
    <property type="protein sequence ID" value="EGG14054.1"/>
    <property type="molecule type" value="Genomic_DNA"/>
</dbReference>
<dbReference type="OrthoDB" id="16457at2759"/>
<dbReference type="OMA" id="NRAAYCW"/>
<gene>
    <name evidence="1" type="ORF">DFA_11817</name>
</gene>
<evidence type="ECO:0000313" key="2">
    <source>
        <dbReference type="Proteomes" id="UP000007797"/>
    </source>
</evidence>
<dbReference type="InterPro" id="IPR023393">
    <property type="entry name" value="START-like_dom_sf"/>
</dbReference>
<accession>F4QEA7</accession>